<reference evidence="2" key="1">
    <citation type="submission" date="2014-04" db="EMBL/GenBank/DDBJ databases">
        <title>Evolutionary Origins and Diversification of the Mycorrhizal Mutualists.</title>
        <authorList>
            <consortium name="DOE Joint Genome Institute"/>
            <consortium name="Mycorrhizal Genomics Consortium"/>
            <person name="Kohler A."/>
            <person name="Kuo A."/>
            <person name="Nagy L.G."/>
            <person name="Floudas D."/>
            <person name="Copeland A."/>
            <person name="Barry K.W."/>
            <person name="Cichocki N."/>
            <person name="Veneault-Fourrey C."/>
            <person name="LaButti K."/>
            <person name="Lindquist E.A."/>
            <person name="Lipzen A."/>
            <person name="Lundell T."/>
            <person name="Morin E."/>
            <person name="Murat C."/>
            <person name="Riley R."/>
            <person name="Ohm R."/>
            <person name="Sun H."/>
            <person name="Tunlid A."/>
            <person name="Henrissat B."/>
            <person name="Grigoriev I.V."/>
            <person name="Hibbett D.S."/>
            <person name="Martin F."/>
        </authorList>
    </citation>
    <scope>NUCLEOTIDE SEQUENCE [LARGE SCALE GENOMIC DNA]</scope>
    <source>
        <strain evidence="2">FD-334 SS-4</strain>
    </source>
</reference>
<evidence type="ECO:0000313" key="2">
    <source>
        <dbReference type="Proteomes" id="UP000054270"/>
    </source>
</evidence>
<gene>
    <name evidence="1" type="ORF">HYPSUDRAFT_209528</name>
</gene>
<protein>
    <submittedName>
        <fullName evidence="1">Uncharacterized protein</fullName>
    </submittedName>
</protein>
<proteinExistence type="predicted"/>
<keyword evidence="2" id="KW-1185">Reference proteome</keyword>
<evidence type="ECO:0000313" key="1">
    <source>
        <dbReference type="EMBL" id="KJA13458.1"/>
    </source>
</evidence>
<name>A0A0D2LRK4_HYPSF</name>
<sequence>MQTRPQKKAKKKKTHTFVVLLHRPRHAPTEHLPAQERALLHRRRRDHRLLLTLILAEHLIPTTRMPVGRCLLDHVLVFPFFPSHSSALRAVARSAPKRWCTVFKFSSHLILSDARSRSAHVYSPHSSTRSNYSALIVLNGQSELLEPVVNTSEPRIVDHCSPAMRCTHLTPAPVLSVFALLVKPPALGHSGTPIAGMPTLTLPADDSEADEVVGSVRASSDGKRNVEVSPSLGMLRFFAPSLCAG</sequence>
<dbReference type="EMBL" id="KN817740">
    <property type="protein sequence ID" value="KJA13458.1"/>
    <property type="molecule type" value="Genomic_DNA"/>
</dbReference>
<dbReference type="AlphaFoldDB" id="A0A0D2LRK4"/>
<dbReference type="Proteomes" id="UP000054270">
    <property type="component" value="Unassembled WGS sequence"/>
</dbReference>
<accession>A0A0D2LRK4</accession>
<organism evidence="1 2">
    <name type="scientific">Hypholoma sublateritium (strain FD-334 SS-4)</name>
    <dbReference type="NCBI Taxonomy" id="945553"/>
    <lineage>
        <taxon>Eukaryota</taxon>
        <taxon>Fungi</taxon>
        <taxon>Dikarya</taxon>
        <taxon>Basidiomycota</taxon>
        <taxon>Agaricomycotina</taxon>
        <taxon>Agaricomycetes</taxon>
        <taxon>Agaricomycetidae</taxon>
        <taxon>Agaricales</taxon>
        <taxon>Agaricineae</taxon>
        <taxon>Strophariaceae</taxon>
        <taxon>Hypholoma</taxon>
    </lineage>
</organism>